<dbReference type="PANTHER" id="PTHR43768">
    <property type="entry name" value="TREHALOSE 6-PHOSPHATE PHOSPHATASE"/>
    <property type="match status" value="1"/>
</dbReference>
<dbReference type="NCBIfam" id="TIGR00685">
    <property type="entry name" value="T6PP"/>
    <property type="match status" value="1"/>
</dbReference>
<organism evidence="5 6">
    <name type="scientific">Paenalcaligenes hominis</name>
    <dbReference type="NCBI Taxonomy" id="643674"/>
    <lineage>
        <taxon>Bacteria</taxon>
        <taxon>Pseudomonadati</taxon>
        <taxon>Pseudomonadota</taxon>
        <taxon>Betaproteobacteria</taxon>
        <taxon>Burkholderiales</taxon>
        <taxon>Alcaligenaceae</taxon>
        <taxon>Paenalcaligenes</taxon>
    </lineage>
</organism>
<comment type="catalytic activity">
    <reaction evidence="4">
        <text>alpha,alpha-trehalose 6-phosphate + H2O = alpha,alpha-trehalose + phosphate</text>
        <dbReference type="Rhea" id="RHEA:23420"/>
        <dbReference type="ChEBI" id="CHEBI:15377"/>
        <dbReference type="ChEBI" id="CHEBI:16551"/>
        <dbReference type="ChEBI" id="CHEBI:43474"/>
        <dbReference type="ChEBI" id="CHEBI:58429"/>
        <dbReference type="EC" id="3.1.3.12"/>
    </reaction>
</comment>
<name>A0A1U9K237_9BURK</name>
<comment type="similarity">
    <text evidence="2 4">Belongs to the trehalose phosphatase family.</text>
</comment>
<proteinExistence type="inferred from homology"/>
<dbReference type="Proteomes" id="UP000189369">
    <property type="component" value="Chromosome"/>
</dbReference>
<evidence type="ECO:0000313" key="5">
    <source>
        <dbReference type="EMBL" id="AQS52098.1"/>
    </source>
</evidence>
<dbReference type="GO" id="GO:0004805">
    <property type="term" value="F:trehalose-phosphatase activity"/>
    <property type="evidence" value="ECO:0007669"/>
    <property type="project" value="UniProtKB-EC"/>
</dbReference>
<accession>A0A1U9K237</accession>
<evidence type="ECO:0000256" key="1">
    <source>
        <dbReference type="ARBA" id="ARBA00005199"/>
    </source>
</evidence>
<keyword evidence="3 4" id="KW-0378">Hydrolase</keyword>
<dbReference type="EC" id="3.1.3.12" evidence="4"/>
<dbReference type="Gene3D" id="3.40.50.1000">
    <property type="entry name" value="HAD superfamily/HAD-like"/>
    <property type="match status" value="1"/>
</dbReference>
<dbReference type="GO" id="GO:0046872">
    <property type="term" value="F:metal ion binding"/>
    <property type="evidence" value="ECO:0007669"/>
    <property type="project" value="UniProtKB-KW"/>
</dbReference>
<dbReference type="Pfam" id="PF02358">
    <property type="entry name" value="Trehalose_PPase"/>
    <property type="match status" value="1"/>
</dbReference>
<dbReference type="UniPathway" id="UPA00299"/>
<dbReference type="OrthoDB" id="9814913at2"/>
<dbReference type="InterPro" id="IPR044651">
    <property type="entry name" value="OTSB-like"/>
</dbReference>
<reference evidence="5 6" key="1">
    <citation type="submission" date="2017-01" db="EMBL/GenBank/DDBJ databases">
        <title>Complete Genome Sequence of Paenalcaligenes hominis, Isolated from a paraplegic Patient with neurogenic bladder.</title>
        <authorList>
            <person name="Mukhopadhyay R."/>
            <person name="Joaquin J."/>
            <person name="Hogue R."/>
            <person name="Kilaru A."/>
            <person name="Jospin G."/>
            <person name="Mars K."/>
            <person name="Eisen J.A."/>
            <person name="Chaturvedi V."/>
        </authorList>
    </citation>
    <scope>NUCLEOTIDE SEQUENCE [LARGE SCALE GENOMIC DNA]</scope>
    <source>
        <strain evidence="5 6">15S00501</strain>
    </source>
</reference>
<comment type="function">
    <text evidence="4">Removes the phosphate from trehalose 6-phosphate to produce free trehalose.</text>
</comment>
<dbReference type="InterPro" id="IPR003337">
    <property type="entry name" value="Trehalose_PPase"/>
</dbReference>
<dbReference type="EMBL" id="CP019697">
    <property type="protein sequence ID" value="AQS52098.1"/>
    <property type="molecule type" value="Genomic_DNA"/>
</dbReference>
<evidence type="ECO:0000256" key="2">
    <source>
        <dbReference type="ARBA" id="ARBA00008770"/>
    </source>
</evidence>
<dbReference type="Gene3D" id="3.30.70.1020">
    <property type="entry name" value="Trehalose-6-phosphate phosphatase related protein, domain 2"/>
    <property type="match status" value="1"/>
</dbReference>
<gene>
    <name evidence="5" type="ORF">PAEH1_12170</name>
</gene>
<comment type="cofactor">
    <cofactor evidence="4">
        <name>Mg(2+)</name>
        <dbReference type="ChEBI" id="CHEBI:18420"/>
    </cofactor>
</comment>
<dbReference type="InterPro" id="IPR006379">
    <property type="entry name" value="HAD-SF_hydro_IIB"/>
</dbReference>
<dbReference type="AlphaFoldDB" id="A0A1U9K237"/>
<dbReference type="InterPro" id="IPR036412">
    <property type="entry name" value="HAD-like_sf"/>
</dbReference>
<evidence type="ECO:0000313" key="6">
    <source>
        <dbReference type="Proteomes" id="UP000189369"/>
    </source>
</evidence>
<comment type="pathway">
    <text evidence="1 4">Glycan biosynthesis; trehalose biosynthesis.</text>
</comment>
<keyword evidence="4" id="KW-0460">Magnesium</keyword>
<dbReference type="STRING" id="643674.PAEH1_12170"/>
<keyword evidence="4" id="KW-0479">Metal-binding</keyword>
<sequence length="248" mass="27470">MMLLPSVPLEQAALFLDVDGTLVPLAPTPEAVYFDAELKELLAELYEATGQALCLVSGRDQCSLEQLCGSLDLPLIGCHGATIRLLQPALQWSAPIDFDCHQQLIHTCTQWCDTKEGVRVEPKSHSIAIHYRAQPHYRAAIYAFLTELVEVYPEYVVVAGKCVWELRQAYFNKATAIAQLLQTPPFKDRLPIMIGDDVTDEPAFAWTNTQGGLSVHVGSSTQTCARYKVASPEALRHLLGRWLHLANA</sequence>
<dbReference type="InterPro" id="IPR023214">
    <property type="entry name" value="HAD_sf"/>
</dbReference>
<dbReference type="GO" id="GO:0005992">
    <property type="term" value="P:trehalose biosynthetic process"/>
    <property type="evidence" value="ECO:0007669"/>
    <property type="project" value="UniProtKB-UniPathway"/>
</dbReference>
<dbReference type="SUPFAM" id="SSF56784">
    <property type="entry name" value="HAD-like"/>
    <property type="match status" value="1"/>
</dbReference>
<evidence type="ECO:0000256" key="4">
    <source>
        <dbReference type="RuleBase" id="RU361117"/>
    </source>
</evidence>
<protein>
    <recommendedName>
        <fullName evidence="4">Trehalose 6-phosphate phosphatase</fullName>
        <ecNumber evidence="4">3.1.3.12</ecNumber>
    </recommendedName>
</protein>
<dbReference type="PANTHER" id="PTHR43768:SF3">
    <property type="entry name" value="TREHALOSE 6-PHOSPHATE PHOSPHATASE"/>
    <property type="match status" value="1"/>
</dbReference>
<dbReference type="NCBIfam" id="TIGR01484">
    <property type="entry name" value="HAD-SF-IIB"/>
    <property type="match status" value="1"/>
</dbReference>
<dbReference type="KEGG" id="phn:PAEH1_12170"/>
<evidence type="ECO:0000256" key="3">
    <source>
        <dbReference type="ARBA" id="ARBA00022801"/>
    </source>
</evidence>